<evidence type="ECO:0000313" key="2">
    <source>
        <dbReference type="Proteomes" id="UP000293345"/>
    </source>
</evidence>
<dbReference type="RefSeq" id="WP_129425357.1">
    <property type="nucleotide sequence ID" value="NZ_SDPW01000001.1"/>
</dbReference>
<sequence length="222" mass="24979">MKQHEKDRFLTIKREAFLRACEGDRKPALLPNHGVNGGYTTFNSAKASDVTVANLEATCDTAGTCSLNSFNKWEFAIDDVDFSNVFATFPHRYFDSELPENVTAWRQRMLYGGPAEMRPEFQWNLEYNFFSPESVREMSVDLTAAANAVSHMIGAFGSGVEEYRVGSNWCAAAWGWMEKLAADKVDQYTAPPWAVEAWCREVAFRLDMMVEQPGSVLTVFGP</sequence>
<keyword evidence="2" id="KW-1185">Reference proteome</keyword>
<gene>
    <name evidence="1" type="ORF">ET524_09620</name>
</gene>
<accession>A0A4Q2K2Z1</accession>
<reference evidence="1 2" key="1">
    <citation type="submission" date="2019-01" db="EMBL/GenBank/DDBJ databases">
        <title>Senegalimassilia sp. nov. KGMB04484 isolated human feces.</title>
        <authorList>
            <person name="Han K.-I."/>
            <person name="Kim J.-S."/>
            <person name="Lee K.C."/>
            <person name="Suh M.K."/>
            <person name="Eom M.K."/>
            <person name="Lee J.H."/>
            <person name="Park S.-H."/>
            <person name="Kang S.W."/>
            <person name="Park J.-E."/>
            <person name="Oh B.S."/>
            <person name="Yu S.Y."/>
            <person name="Choi S.-H."/>
            <person name="Lee D.H."/>
            <person name="Yoon H."/>
            <person name="Kim B.-Y."/>
            <person name="Lee J.H."/>
            <person name="Lee J.-S."/>
        </authorList>
    </citation>
    <scope>NUCLEOTIDE SEQUENCE [LARGE SCALE GENOMIC DNA]</scope>
    <source>
        <strain evidence="1 2">KGMB04484</strain>
    </source>
</reference>
<dbReference type="EMBL" id="SDPW01000001">
    <property type="protein sequence ID" value="RXZ54710.1"/>
    <property type="molecule type" value="Genomic_DNA"/>
</dbReference>
<evidence type="ECO:0000313" key="1">
    <source>
        <dbReference type="EMBL" id="RXZ54710.1"/>
    </source>
</evidence>
<name>A0A4Q2K2Z1_9ACTN</name>
<organism evidence="1 2">
    <name type="scientific">Senegalimassilia faecalis</name>
    <dbReference type="NCBI Taxonomy" id="2509433"/>
    <lineage>
        <taxon>Bacteria</taxon>
        <taxon>Bacillati</taxon>
        <taxon>Actinomycetota</taxon>
        <taxon>Coriobacteriia</taxon>
        <taxon>Coriobacteriales</taxon>
        <taxon>Coriobacteriaceae</taxon>
        <taxon>Senegalimassilia</taxon>
    </lineage>
</organism>
<protein>
    <submittedName>
        <fullName evidence="1">Uncharacterized protein</fullName>
    </submittedName>
</protein>
<comment type="caution">
    <text evidence="1">The sequence shown here is derived from an EMBL/GenBank/DDBJ whole genome shotgun (WGS) entry which is preliminary data.</text>
</comment>
<proteinExistence type="predicted"/>
<dbReference type="AlphaFoldDB" id="A0A4Q2K2Z1"/>
<dbReference type="Proteomes" id="UP000293345">
    <property type="component" value="Unassembled WGS sequence"/>
</dbReference>